<evidence type="ECO:0000313" key="1">
    <source>
        <dbReference type="EMBL" id="ACL42216.1"/>
    </source>
</evidence>
<accession>B8HIG9</accession>
<organism evidence="1 2">
    <name type="scientific">Pseudarthrobacter chlorophenolicus (strain ATCC 700700 / DSM 12829 / CIP 107037 / JCM 12360 / KCTC 9906 / NCIMB 13794 / A6)</name>
    <name type="common">Arthrobacter chlorophenolicus</name>
    <dbReference type="NCBI Taxonomy" id="452863"/>
    <lineage>
        <taxon>Bacteria</taxon>
        <taxon>Bacillati</taxon>
        <taxon>Actinomycetota</taxon>
        <taxon>Actinomycetes</taxon>
        <taxon>Micrococcales</taxon>
        <taxon>Micrococcaceae</taxon>
        <taxon>Pseudarthrobacter</taxon>
    </lineage>
</organism>
<proteinExistence type="predicted"/>
<dbReference type="RefSeq" id="WP_012623233.1">
    <property type="nucleotide sequence ID" value="NC_011879.1"/>
</dbReference>
<dbReference type="HOGENOM" id="CLU_1096875_0_0_11"/>
<dbReference type="Proteomes" id="UP000002505">
    <property type="component" value="Plasmid pACHL01"/>
</dbReference>
<protein>
    <submittedName>
        <fullName evidence="1">Uncharacterized protein</fullName>
    </submittedName>
</protein>
<geneLocation type="plasmid" evidence="1 2">
    <name>pACHL01</name>
</geneLocation>
<dbReference type="AlphaFoldDB" id="B8HIG9"/>
<dbReference type="EMBL" id="CP001342">
    <property type="protein sequence ID" value="ACL42216.1"/>
    <property type="molecule type" value="Genomic_DNA"/>
</dbReference>
<dbReference type="KEGG" id="ach:Achl_4265"/>
<keyword evidence="2" id="KW-1185">Reference proteome</keyword>
<evidence type="ECO:0000313" key="2">
    <source>
        <dbReference type="Proteomes" id="UP000002505"/>
    </source>
</evidence>
<gene>
    <name evidence="1" type="ordered locus">Achl_4265</name>
</gene>
<keyword evidence="1" id="KW-0614">Plasmid</keyword>
<name>B8HIG9_PSECP</name>
<reference evidence="1" key="1">
    <citation type="submission" date="2009-01" db="EMBL/GenBank/DDBJ databases">
        <title>Complete sequence of plasmid1 of Arthrobacter chlorophenolicus A6.</title>
        <authorList>
            <consortium name="US DOE Joint Genome Institute"/>
            <person name="Lucas S."/>
            <person name="Copeland A."/>
            <person name="Lapidus A."/>
            <person name="Glavina del Rio T."/>
            <person name="Tice H."/>
            <person name="Bruce D."/>
            <person name="Goodwin L."/>
            <person name="Pitluck S."/>
            <person name="Goltsman E."/>
            <person name="Clum A."/>
            <person name="Larimer F."/>
            <person name="Land M."/>
            <person name="Hauser L."/>
            <person name="Kyrpides N."/>
            <person name="Mikhailova N."/>
            <person name="Jansson J."/>
            <person name="Richardson P."/>
        </authorList>
    </citation>
    <scope>NUCLEOTIDE SEQUENCE [LARGE SCALE GENOMIC DNA]</scope>
    <source>
        <strain evidence="1">A6</strain>
        <plasmid evidence="1">pACHL01</plasmid>
    </source>
</reference>
<sequence length="244" mass="27696">MTNQRIAVRDGVVFDLDGSPVSLCVNPYDELELWRDGRLAEPLYDSDYVGDFWEILEPDGDSAQGVIAILVKRSRRYFVAQAAQGFIERWNVHDGARPVNLRAQVKRLGGWVSRAGPDLFPGARARLLPPPAGFQVLWREEDDENRRQELLALTIAARVTDMKFDGFPRTEYYDFSDTPNTRPDLHWFATLLMVPAEQAAFAHSMEFAYWIGEELNVDPARVHEAHQLWDEIAAPDPTPSSSKP</sequence>